<dbReference type="EMBL" id="CP027667">
    <property type="protein sequence ID" value="AVO50640.1"/>
    <property type="molecule type" value="Genomic_DNA"/>
</dbReference>
<reference evidence="2 3" key="1">
    <citation type="submission" date="2018-03" db="EMBL/GenBank/DDBJ databases">
        <title>Genome sequencing of Melaminivora sp.</title>
        <authorList>
            <person name="Kim S.-J."/>
            <person name="Heo J."/>
            <person name="Ahn J.-H."/>
            <person name="Kwon S.-W."/>
        </authorList>
    </citation>
    <scope>NUCLEOTIDE SEQUENCE [LARGE SCALE GENOMIC DNA]</scope>
    <source>
        <strain evidence="2 3">SC2-9</strain>
    </source>
</reference>
<organism evidence="2 3">
    <name type="scientific">Melaminivora suipulveris</name>
    <dbReference type="NCBI Taxonomy" id="2109913"/>
    <lineage>
        <taxon>Bacteria</taxon>
        <taxon>Pseudomonadati</taxon>
        <taxon>Pseudomonadota</taxon>
        <taxon>Betaproteobacteria</taxon>
        <taxon>Burkholderiales</taxon>
        <taxon>Comamonadaceae</taxon>
        <taxon>Melaminivora</taxon>
    </lineage>
</organism>
<dbReference type="Proteomes" id="UP000237925">
    <property type="component" value="Chromosome"/>
</dbReference>
<dbReference type="RefSeq" id="WP_106685091.1">
    <property type="nucleotide sequence ID" value="NZ_CP027667.1"/>
</dbReference>
<gene>
    <name evidence="2" type="ORF">C6568_16415</name>
</gene>
<keyword evidence="3" id="KW-1185">Reference proteome</keyword>
<proteinExistence type="predicted"/>
<feature type="signal peptide" evidence="1">
    <location>
        <begin position="1"/>
        <end position="20"/>
    </location>
</feature>
<protein>
    <recommendedName>
        <fullName evidence="4">DUF4124 domain-containing protein</fullName>
    </recommendedName>
</protein>
<evidence type="ECO:0000313" key="3">
    <source>
        <dbReference type="Proteomes" id="UP000237925"/>
    </source>
</evidence>
<evidence type="ECO:0000256" key="1">
    <source>
        <dbReference type="SAM" id="SignalP"/>
    </source>
</evidence>
<sequence length="170" mass="18624">MLAIPLAFALLATVAGPANAQVYRCGNAYSQTPCPQGVQVDVTPAMSDPAGPASTVIQLCRRRDGQTYWVSEPCSARGWTLLRTARVPADASWDEQVGIAQAQYRSAQASATQPPVVYGSQASRKDACAQLDERVKQLDGMGRAGSQYYDLDWVRRERQAARDQQFRLRC</sequence>
<dbReference type="KEGG" id="mela:C6568_16415"/>
<dbReference type="AlphaFoldDB" id="A0A2R3QFW3"/>
<name>A0A2R3QFW3_9BURK</name>
<feature type="chain" id="PRO_5015343417" description="DUF4124 domain-containing protein" evidence="1">
    <location>
        <begin position="21"/>
        <end position="170"/>
    </location>
</feature>
<keyword evidence="1" id="KW-0732">Signal</keyword>
<accession>A0A2R3QFW3</accession>
<evidence type="ECO:0008006" key="4">
    <source>
        <dbReference type="Google" id="ProtNLM"/>
    </source>
</evidence>
<evidence type="ECO:0000313" key="2">
    <source>
        <dbReference type="EMBL" id="AVO50640.1"/>
    </source>
</evidence>
<dbReference type="OrthoDB" id="8905093at2"/>